<proteinExistence type="predicted"/>
<dbReference type="PANTHER" id="PTHR33331">
    <property type="entry name" value="COILED-COIL DOMAIN-CONTAINING PROTEIN 162"/>
    <property type="match status" value="1"/>
</dbReference>
<feature type="region of interest" description="Disordered" evidence="1">
    <location>
        <begin position="1259"/>
        <end position="1293"/>
    </location>
</feature>
<feature type="compositionally biased region" description="Polar residues" evidence="1">
    <location>
        <begin position="256"/>
        <end position="266"/>
    </location>
</feature>
<feature type="compositionally biased region" description="Acidic residues" evidence="1">
    <location>
        <begin position="1279"/>
        <end position="1289"/>
    </location>
</feature>
<reference evidence="4" key="2">
    <citation type="submission" date="2025-08" db="UniProtKB">
        <authorList>
            <consortium name="RefSeq"/>
        </authorList>
    </citation>
    <scope>IDENTIFICATION</scope>
</reference>
<keyword evidence="2" id="KW-0732">Signal</keyword>
<dbReference type="Proteomes" id="UP000515145">
    <property type="component" value="Chromosome 22"/>
</dbReference>
<evidence type="ECO:0000256" key="1">
    <source>
        <dbReference type="SAM" id="MobiDB-lite"/>
    </source>
</evidence>
<feature type="chain" id="PRO_5028250975" evidence="2">
    <location>
        <begin position="19"/>
        <end position="1399"/>
    </location>
</feature>
<protein>
    <submittedName>
        <fullName evidence="4">Uncharacterized protein LOC114427829</fullName>
    </submittedName>
</protein>
<organism evidence="3 4">
    <name type="scientific">Parambassis ranga</name>
    <name type="common">Indian glassy fish</name>
    <dbReference type="NCBI Taxonomy" id="210632"/>
    <lineage>
        <taxon>Eukaryota</taxon>
        <taxon>Metazoa</taxon>
        <taxon>Chordata</taxon>
        <taxon>Craniata</taxon>
        <taxon>Vertebrata</taxon>
        <taxon>Euteleostomi</taxon>
        <taxon>Actinopterygii</taxon>
        <taxon>Neopterygii</taxon>
        <taxon>Teleostei</taxon>
        <taxon>Neoteleostei</taxon>
        <taxon>Acanthomorphata</taxon>
        <taxon>Ovalentaria</taxon>
        <taxon>Ambassidae</taxon>
        <taxon>Parambassis</taxon>
    </lineage>
</organism>
<gene>
    <name evidence="4" type="primary">LOC114427829</name>
</gene>
<evidence type="ECO:0000313" key="3">
    <source>
        <dbReference type="Proteomes" id="UP000515145"/>
    </source>
</evidence>
<keyword evidence="3" id="KW-1185">Reference proteome</keyword>
<dbReference type="OrthoDB" id="76966at2759"/>
<reference evidence="3" key="1">
    <citation type="submission" date="2024-06" db="UniProtKB">
        <authorList>
            <consortium name="RefSeq"/>
        </authorList>
    </citation>
    <scope>NUCLEOTIDE SEQUENCE [LARGE SCALE GENOMIC DNA]</scope>
</reference>
<evidence type="ECO:0000313" key="4">
    <source>
        <dbReference type="RefSeq" id="XP_028251836.1"/>
    </source>
</evidence>
<dbReference type="RefSeq" id="XP_028251836.1">
    <property type="nucleotide sequence ID" value="XM_028396035.1"/>
</dbReference>
<dbReference type="PANTHER" id="PTHR33331:SF13">
    <property type="entry name" value="COILED-COIL DOMAIN CONTAINING 162"/>
    <property type="match status" value="1"/>
</dbReference>
<sequence length="1399" mass="158482">MFVCFFWCLLDFYQEVRINCLEQVLHCIPACERKAEEPQAAGVSGPAPDVPLHTVHLQKFLPELKALISYFHLPYDAEELQSSADEMELFSLVWKEFRTIFKRQEQMKTFPQYGGSDIRDSQWGRKSAEMALKKQADWIPYIQVKPRQDPWQQKLITKLKEKDAADELLLMNCSFLQVPHLLHVAAALKERAARAGDSTHPPSSSSHGSRTKSQKVTEIWTKLYNADLFGSTNKHLFGQETHSHSCRRKGGVENPRTPTCSSSNRSHSFEDSLQVLGLEDGLEEGTSNPVVSRGAYLSLIYLRHLKLRELQRVSLGLLNYLRSVERTLTFDLAGLQLEEEGLCSTAEETGWMNAARGGRGEAGGLGSLQYVHNTPVDYKVGVSPPPLRLTHMKSVCCSEFMEFAEVENLHDFYTSEQRFVHTQDHRGLYIVYDAALKDLEELKKELLLVGSHFIHRNRIRGKRTSETDMDFWAGTDIDRVAVLLDLWTCEAEFLENKVQLLNCYYEAYQHAAGAEERCALATVITDIMHRRPQLDLTLDYFVQAYRAEIGCLQSHQQLIRDVLDAQIKRQRLYLERIWREDRKPSCHDYGLPLSCVPQHLVSLSGSSPALMNVFLLEVHPSLCLASAVYHGLVRAHTELCQLHRASSIADKLDLQQKLLQQAQQSWDSLGSPGASYSSQIQKDLFSDVFFEDPLLVQEVGLFLVTSAEDTDMKKGPETQLYAVETFSKLLELVTIRHRLLEAAAETAHLAHLYRNVASELGFGEFHLYLRPLQFELTEPRGQVQPSFVTEILEDNSSVDRFIPSHLPLSIHELDENHIGRFSFSSEDTVTHLMNKQSIENLQVSLACQVTQKNALMSAVKLACLCHWASQSEDRDVTCDTVQDKPSTRGRAAEAFVSIQLEKVGLRDEMLHSFMKRKQAVGGFIGTSEEAASIKRELIIDFLRKFCTQTSLHGVRAQIVASYYSLTVLLHDVPSIRQSHFMIGQAAEAKAFLKSRHDLRPDPRTFQRRPAQLLCADGTSLLNLWYIPHFTEVLLLFKTLQVQACTQALRHTLHIASALHDIVYYLVSFSRLGNREESEPGSRLAADWGGAEGIGTELQEIQQQVDLLSDPSCPRSVGRLLQLHRQVVLLQFDTAVRSPIREAFLSSGDVASYQSVSDNMVIALPLLSDGIQADVFSLTLPVPRPLETRGCQAQRMYPWRSFIACHGLIPLHVWDIPPIEYCMQLCLSGLRDRSRLQANAAILGVSLLMEDILNSGREAGPVRLYDNKDDPQHDGRPNKEDEEEDDEEEEKVVFPEPGQEPIRIQTVLKGFLLLTKQLEVFKESWARRRLGTQVFSTPALYRQFVKLYRAEIFHPSIRALALQMGKECDYEVLDSGSQSLLPPPGASEFDMKAWQVDVLY</sequence>
<feature type="region of interest" description="Disordered" evidence="1">
    <location>
        <begin position="245"/>
        <end position="267"/>
    </location>
</feature>
<feature type="compositionally biased region" description="Low complexity" evidence="1">
    <location>
        <begin position="198"/>
        <end position="208"/>
    </location>
</feature>
<accession>A0A6P7HIX0</accession>
<evidence type="ECO:0000256" key="2">
    <source>
        <dbReference type="SAM" id="SignalP"/>
    </source>
</evidence>
<feature type="compositionally biased region" description="Basic and acidic residues" evidence="1">
    <location>
        <begin position="1264"/>
        <end position="1278"/>
    </location>
</feature>
<dbReference type="GeneID" id="114427829"/>
<feature type="signal peptide" evidence="2">
    <location>
        <begin position="1"/>
        <end position="18"/>
    </location>
</feature>
<feature type="region of interest" description="Disordered" evidence="1">
    <location>
        <begin position="193"/>
        <end position="214"/>
    </location>
</feature>
<dbReference type="InterPro" id="IPR040401">
    <property type="entry name" value="CCDC162"/>
</dbReference>
<name>A0A6P7HIX0_9TELE</name>
<dbReference type="InParanoid" id="A0A6P7HIX0"/>